<dbReference type="PANTHER" id="PTHR31676:SF173">
    <property type="entry name" value="DUF538 DOMAIN-CONTAINING PROTEIN"/>
    <property type="match status" value="1"/>
</dbReference>
<dbReference type="InterPro" id="IPR007493">
    <property type="entry name" value="DUF538"/>
</dbReference>
<evidence type="ECO:0000313" key="1">
    <source>
        <dbReference type="EMBL" id="CAL0333058.1"/>
    </source>
</evidence>
<gene>
    <name evidence="1" type="ORF">LLUT_LOCUS34118</name>
</gene>
<dbReference type="EMBL" id="CAXHTB010000024">
    <property type="protein sequence ID" value="CAL0333058.1"/>
    <property type="molecule type" value="Genomic_DNA"/>
</dbReference>
<proteinExistence type="predicted"/>
<accession>A0AAV1YJ97</accession>
<evidence type="ECO:0000313" key="2">
    <source>
        <dbReference type="Proteomes" id="UP001497480"/>
    </source>
</evidence>
<keyword evidence="2" id="KW-1185">Reference proteome</keyword>
<name>A0AAV1YJ97_LUPLU</name>
<dbReference type="InterPro" id="IPR036758">
    <property type="entry name" value="At5g01610-like"/>
</dbReference>
<dbReference type="Pfam" id="PF04398">
    <property type="entry name" value="DUF538"/>
    <property type="match status" value="1"/>
</dbReference>
<dbReference type="AlphaFoldDB" id="A0AAV1YJ97"/>
<dbReference type="Proteomes" id="UP001497480">
    <property type="component" value="Unassembled WGS sequence"/>
</dbReference>
<organism evidence="1 2">
    <name type="scientific">Lupinus luteus</name>
    <name type="common">European yellow lupine</name>
    <dbReference type="NCBI Taxonomy" id="3873"/>
    <lineage>
        <taxon>Eukaryota</taxon>
        <taxon>Viridiplantae</taxon>
        <taxon>Streptophyta</taxon>
        <taxon>Embryophyta</taxon>
        <taxon>Tracheophyta</taxon>
        <taxon>Spermatophyta</taxon>
        <taxon>Magnoliopsida</taxon>
        <taxon>eudicotyledons</taxon>
        <taxon>Gunneridae</taxon>
        <taxon>Pentapetalae</taxon>
        <taxon>rosids</taxon>
        <taxon>fabids</taxon>
        <taxon>Fabales</taxon>
        <taxon>Fabaceae</taxon>
        <taxon>Papilionoideae</taxon>
        <taxon>50 kb inversion clade</taxon>
        <taxon>genistoids sensu lato</taxon>
        <taxon>core genistoids</taxon>
        <taxon>Genisteae</taxon>
        <taxon>Lupinus</taxon>
    </lineage>
</organism>
<dbReference type="PANTHER" id="PTHR31676">
    <property type="entry name" value="T31J12.3 PROTEIN-RELATED"/>
    <property type="match status" value="1"/>
</dbReference>
<protein>
    <submittedName>
        <fullName evidence="1">Uncharacterized protein</fullName>
    </submittedName>
</protein>
<sequence length="150" mass="16828">MGFNLEAKSISWISILCSIILMLTYSTTPSLSTQTPYDILSSHNLPKGILPHSEEMHYQFDASTGKISIKLNRPCTYRPEGYTLKFETTMSGVITNDSISNVEGVKVKKLFQWLTITKVVRVKDQLEITALGLSKKSPVSNFLVIKECHD</sequence>
<dbReference type="SUPFAM" id="SSF141562">
    <property type="entry name" value="At5g01610-like"/>
    <property type="match status" value="1"/>
</dbReference>
<comment type="caution">
    <text evidence="1">The sequence shown here is derived from an EMBL/GenBank/DDBJ whole genome shotgun (WGS) entry which is preliminary data.</text>
</comment>
<dbReference type="Gene3D" id="2.30.240.10">
    <property type="entry name" value="At5g01610-like"/>
    <property type="match status" value="1"/>
</dbReference>
<reference evidence="1 2" key="1">
    <citation type="submission" date="2024-03" db="EMBL/GenBank/DDBJ databases">
        <authorList>
            <person name="Martinez-Hernandez J."/>
        </authorList>
    </citation>
    <scope>NUCLEOTIDE SEQUENCE [LARGE SCALE GENOMIC DNA]</scope>
</reference>